<name>A0A8J7JWC1_9CYAN</name>
<dbReference type="AlphaFoldDB" id="A0A8J7JWC1"/>
<dbReference type="Proteomes" id="UP000620559">
    <property type="component" value="Unassembled WGS sequence"/>
</dbReference>
<comment type="caution">
    <text evidence="1">The sequence shown here is derived from an EMBL/GenBank/DDBJ whole genome shotgun (WGS) entry which is preliminary data.</text>
</comment>
<sequence length="139" mass="16018">MAINSTCQSEEFIEAINSWDLDKLYIDLSSAKGKRLTPTEKKLLRGILCGYSPGEIAQKLYQAKNSNSVRVTLSNGLYRYLEELLINRNEEQFKIKSWNKIPIYLEKAGYKRISYKVCLVYSVAVTASARFNFMLMEKL</sequence>
<keyword evidence="2" id="KW-1185">Reference proteome</keyword>
<proteinExistence type="predicted"/>
<dbReference type="RefSeq" id="WP_193923570.1">
    <property type="nucleotide sequence ID" value="NZ_JADEWL010000101.1"/>
</dbReference>
<evidence type="ECO:0000313" key="2">
    <source>
        <dbReference type="Proteomes" id="UP000620559"/>
    </source>
</evidence>
<organism evidence="1 2">
    <name type="scientific">Plectonema cf. radiosum LEGE 06105</name>
    <dbReference type="NCBI Taxonomy" id="945769"/>
    <lineage>
        <taxon>Bacteria</taxon>
        <taxon>Bacillati</taxon>
        <taxon>Cyanobacteriota</taxon>
        <taxon>Cyanophyceae</taxon>
        <taxon>Oscillatoriophycideae</taxon>
        <taxon>Oscillatoriales</taxon>
        <taxon>Microcoleaceae</taxon>
        <taxon>Plectonema</taxon>
    </lineage>
</organism>
<accession>A0A8J7JWC1</accession>
<evidence type="ECO:0000313" key="1">
    <source>
        <dbReference type="EMBL" id="MBE9215470.1"/>
    </source>
</evidence>
<gene>
    <name evidence="1" type="ORF">IQ247_22865</name>
</gene>
<reference evidence="1" key="1">
    <citation type="submission" date="2020-10" db="EMBL/GenBank/DDBJ databases">
        <authorList>
            <person name="Castelo-Branco R."/>
            <person name="Eusebio N."/>
            <person name="Adriana R."/>
            <person name="Vieira A."/>
            <person name="Brugerolle De Fraissinette N."/>
            <person name="Rezende De Castro R."/>
            <person name="Schneider M.P."/>
            <person name="Vasconcelos V."/>
            <person name="Leao P.N."/>
        </authorList>
    </citation>
    <scope>NUCLEOTIDE SEQUENCE</scope>
    <source>
        <strain evidence="1">LEGE 06105</strain>
    </source>
</reference>
<protein>
    <submittedName>
        <fullName evidence="1">Uncharacterized protein</fullName>
    </submittedName>
</protein>
<dbReference type="EMBL" id="JADEWL010000101">
    <property type="protein sequence ID" value="MBE9215470.1"/>
    <property type="molecule type" value="Genomic_DNA"/>
</dbReference>